<keyword evidence="1" id="KW-0812">Transmembrane</keyword>
<keyword evidence="1" id="KW-0472">Membrane</keyword>
<dbReference type="AlphaFoldDB" id="A0A061JJI0"/>
<organism evidence="2 3">
    <name type="scientific">Stutzerimonas stutzeri KOS6</name>
    <dbReference type="NCBI Taxonomy" id="1218352"/>
    <lineage>
        <taxon>Bacteria</taxon>
        <taxon>Pseudomonadati</taxon>
        <taxon>Pseudomonadota</taxon>
        <taxon>Gammaproteobacteria</taxon>
        <taxon>Pseudomonadales</taxon>
        <taxon>Pseudomonadaceae</taxon>
        <taxon>Stutzerimonas</taxon>
    </lineage>
</organism>
<sequence>MTSCIGQGATLSRSIQTGISMEEHAGGDRCHLLQQRGDSTLIAGCLARHFSLLQAACGYGVLALLGCVAIFLLVRRAEAVRTPGSNFFSHAHFSH</sequence>
<feature type="transmembrane region" description="Helical" evidence="1">
    <location>
        <begin position="52"/>
        <end position="74"/>
    </location>
</feature>
<proteinExistence type="predicted"/>
<reference evidence="2 3" key="1">
    <citation type="journal article" date="2013" name="Genome Announc.">
        <title>Draft Genome of the Nitrogen-Fixing Bacterium Pseudomonas stutzeri Strain KOS6 Isolated from Industrial Hydrocarbon Sludge.</title>
        <authorList>
            <person name="Grigoryeva T.V."/>
            <person name="Laikov A.V."/>
            <person name="Naumova R.P."/>
            <person name="Manolov A.I."/>
            <person name="Larin A.K."/>
            <person name="Karpova I.Y."/>
            <person name="Semashko T.A."/>
            <person name="Alexeev D.G."/>
            <person name="Kostryukova E.S."/>
            <person name="Muller R."/>
            <person name="Govorun V.M."/>
        </authorList>
    </citation>
    <scope>NUCLEOTIDE SEQUENCE [LARGE SCALE GENOMIC DNA]</scope>
    <source>
        <strain evidence="2 3">KOS6</strain>
    </source>
</reference>
<evidence type="ECO:0000313" key="3">
    <source>
        <dbReference type="Proteomes" id="UP000026923"/>
    </source>
</evidence>
<keyword evidence="1" id="KW-1133">Transmembrane helix</keyword>
<gene>
    <name evidence="2" type="ORF">B597_020835</name>
</gene>
<protein>
    <submittedName>
        <fullName evidence="2">Uncharacterized protein</fullName>
    </submittedName>
</protein>
<dbReference type="EMBL" id="AMCZ02000043">
    <property type="protein sequence ID" value="EWC39327.1"/>
    <property type="molecule type" value="Genomic_DNA"/>
</dbReference>
<dbReference type="HOGENOM" id="CLU_2370658_0_0_6"/>
<dbReference type="OrthoDB" id="7283458at2"/>
<evidence type="ECO:0000256" key="1">
    <source>
        <dbReference type="SAM" id="Phobius"/>
    </source>
</evidence>
<dbReference type="RefSeq" id="WP_024161750.1">
    <property type="nucleotide sequence ID" value="NZ_KK020676.1"/>
</dbReference>
<accession>A0A061JJI0</accession>
<comment type="caution">
    <text evidence="2">The sequence shown here is derived from an EMBL/GenBank/DDBJ whole genome shotgun (WGS) entry which is preliminary data.</text>
</comment>
<evidence type="ECO:0000313" key="2">
    <source>
        <dbReference type="EMBL" id="EWC39327.1"/>
    </source>
</evidence>
<name>A0A061JJI0_STUST</name>
<dbReference type="Proteomes" id="UP000026923">
    <property type="component" value="Unassembled WGS sequence"/>
</dbReference>